<reference evidence="2 3" key="1">
    <citation type="journal article" date="2015" name="Genome Announc.">
        <title>Expanding the biotechnology potential of lactobacilli through comparative genomics of 213 strains and associated genera.</title>
        <authorList>
            <person name="Sun Z."/>
            <person name="Harris H.M."/>
            <person name="McCann A."/>
            <person name="Guo C."/>
            <person name="Argimon S."/>
            <person name="Zhang W."/>
            <person name="Yang X."/>
            <person name="Jeffery I.B."/>
            <person name="Cooney J.C."/>
            <person name="Kagawa T.F."/>
            <person name="Liu W."/>
            <person name="Song Y."/>
            <person name="Salvetti E."/>
            <person name="Wrobel A."/>
            <person name="Rasinkangas P."/>
            <person name="Parkhill J."/>
            <person name="Rea M.C."/>
            <person name="O'Sullivan O."/>
            <person name="Ritari J."/>
            <person name="Douillard F.P."/>
            <person name="Paul Ross R."/>
            <person name="Yang R."/>
            <person name="Briner A.E."/>
            <person name="Felis G.E."/>
            <person name="de Vos W.M."/>
            <person name="Barrangou R."/>
            <person name="Klaenhammer T.R."/>
            <person name="Caufield P.W."/>
            <person name="Cui Y."/>
            <person name="Zhang H."/>
            <person name="O'Toole P.W."/>
        </authorList>
    </citation>
    <scope>NUCLEOTIDE SEQUENCE [LARGE SCALE GENOMIC DNA]</scope>
    <source>
        <strain evidence="2 3">DSM 24301</strain>
    </source>
</reference>
<dbReference type="EMBL" id="JQCE01000035">
    <property type="protein sequence ID" value="KRO16617.1"/>
    <property type="molecule type" value="Genomic_DNA"/>
</dbReference>
<organism evidence="2 3">
    <name type="scientific">Lacticaseibacillus saniviri JCM 17471 = DSM 24301</name>
    <dbReference type="NCBI Taxonomy" id="1293598"/>
    <lineage>
        <taxon>Bacteria</taxon>
        <taxon>Bacillati</taxon>
        <taxon>Bacillota</taxon>
        <taxon>Bacilli</taxon>
        <taxon>Lactobacillales</taxon>
        <taxon>Lactobacillaceae</taxon>
        <taxon>Lacticaseibacillus</taxon>
    </lineage>
</organism>
<dbReference type="Proteomes" id="UP000050969">
    <property type="component" value="Unassembled WGS sequence"/>
</dbReference>
<feature type="transmembrane region" description="Helical" evidence="1">
    <location>
        <begin position="78"/>
        <end position="100"/>
    </location>
</feature>
<name>A0A0R2MT38_9LACO</name>
<gene>
    <name evidence="2" type="ORF">IV56_GL001060</name>
</gene>
<feature type="transmembrane region" description="Helical" evidence="1">
    <location>
        <begin position="15"/>
        <end position="34"/>
    </location>
</feature>
<keyword evidence="1" id="KW-1133">Transmembrane helix</keyword>
<proteinExistence type="predicted"/>
<keyword evidence="1" id="KW-0472">Membrane</keyword>
<keyword evidence="3" id="KW-1185">Reference proteome</keyword>
<dbReference type="PATRIC" id="fig|1293598.4.peg.1111"/>
<evidence type="ECO:0000313" key="3">
    <source>
        <dbReference type="Proteomes" id="UP000050969"/>
    </source>
</evidence>
<keyword evidence="1" id="KW-0812">Transmembrane</keyword>
<accession>A0A0R2MT38</accession>
<feature type="transmembrane region" description="Helical" evidence="1">
    <location>
        <begin position="55"/>
        <end position="72"/>
    </location>
</feature>
<protein>
    <submittedName>
        <fullName evidence="2">Uncharacterized protein</fullName>
    </submittedName>
</protein>
<dbReference type="RefSeq" id="WP_056992959.1">
    <property type="nucleotide sequence ID" value="NZ_JQCE01000035.1"/>
</dbReference>
<evidence type="ECO:0000313" key="2">
    <source>
        <dbReference type="EMBL" id="KRO16617.1"/>
    </source>
</evidence>
<dbReference type="AlphaFoldDB" id="A0A0R2MT38"/>
<comment type="caution">
    <text evidence="2">The sequence shown here is derived from an EMBL/GenBank/DDBJ whole genome shotgun (WGS) entry which is preliminary data.</text>
</comment>
<sequence length="146" mass="16800">MTEERFLANIDKNRTWFWSAVELLGLSFYFVWANQYFEYPPPKRDILLMLDNSESLIIVAGIAVAVIVWSIWNFDNLHANQIMPGLLVSALLVYTTAFILRDIDLGNISLATIYSTGLVLRATHEALRVPELRMVKKRIKAIDDKR</sequence>
<dbReference type="STRING" id="1293598.IV56_GL001060"/>
<evidence type="ECO:0000256" key="1">
    <source>
        <dbReference type="SAM" id="Phobius"/>
    </source>
</evidence>